<dbReference type="RefSeq" id="WP_153704226.1">
    <property type="nucleotide sequence ID" value="NZ_WJND01000012.1"/>
</dbReference>
<evidence type="ECO:0000313" key="3">
    <source>
        <dbReference type="Proteomes" id="UP000460207"/>
    </source>
</evidence>
<gene>
    <name evidence="2" type="ORF">GIX76_08075</name>
</gene>
<protein>
    <submittedName>
        <fullName evidence="2">Uncharacterized protein</fullName>
    </submittedName>
</protein>
<sequence length="46" mass="4958">MVQSLRVTTNDTQPVSQPTTPPAVHTQPIETVTNNDQTTTPQNGLV</sequence>
<dbReference type="EMBL" id="WJND01000012">
    <property type="protein sequence ID" value="MRG89938.1"/>
    <property type="molecule type" value="Genomic_DNA"/>
</dbReference>
<feature type="compositionally biased region" description="Polar residues" evidence="1">
    <location>
        <begin position="1"/>
        <end position="18"/>
    </location>
</feature>
<comment type="caution">
    <text evidence="2">The sequence shown here is derived from an EMBL/GenBank/DDBJ whole genome shotgun (WGS) entry which is preliminary data.</text>
</comment>
<dbReference type="Proteomes" id="UP000460207">
    <property type="component" value="Unassembled WGS sequence"/>
</dbReference>
<feature type="compositionally biased region" description="Polar residues" evidence="1">
    <location>
        <begin position="28"/>
        <end position="46"/>
    </location>
</feature>
<proteinExistence type="predicted"/>
<feature type="region of interest" description="Disordered" evidence="1">
    <location>
        <begin position="1"/>
        <end position="46"/>
    </location>
</feature>
<reference evidence="2 3" key="1">
    <citation type="submission" date="2019-11" db="EMBL/GenBank/DDBJ databases">
        <title>Draft genome sequence of 12 host-associated Lactobacillus reuteri rodent strains.</title>
        <authorList>
            <person name="Zhang S."/>
            <person name="Ozcam M."/>
            <person name="Van Pijkeren J.P."/>
        </authorList>
    </citation>
    <scope>NUCLEOTIDE SEQUENCE [LARGE SCALE GENOMIC DNA]</scope>
    <source>
        <strain evidence="2 3">N4I</strain>
    </source>
</reference>
<evidence type="ECO:0000256" key="1">
    <source>
        <dbReference type="SAM" id="MobiDB-lite"/>
    </source>
</evidence>
<dbReference type="AlphaFoldDB" id="A0A7X2KHP6"/>
<evidence type="ECO:0000313" key="2">
    <source>
        <dbReference type="EMBL" id="MRG89938.1"/>
    </source>
</evidence>
<accession>A0A7X2KHP6</accession>
<name>A0A7X2KHP6_LIMRT</name>
<organism evidence="2 3">
    <name type="scientific">Limosilactobacillus reuteri</name>
    <name type="common">Lactobacillus reuteri</name>
    <dbReference type="NCBI Taxonomy" id="1598"/>
    <lineage>
        <taxon>Bacteria</taxon>
        <taxon>Bacillati</taxon>
        <taxon>Bacillota</taxon>
        <taxon>Bacilli</taxon>
        <taxon>Lactobacillales</taxon>
        <taxon>Lactobacillaceae</taxon>
        <taxon>Limosilactobacillus</taxon>
    </lineage>
</organism>